<keyword evidence="4" id="KW-0804">Transcription</keyword>
<dbReference type="SUPFAM" id="SSF53850">
    <property type="entry name" value="Periplasmic binding protein-like II"/>
    <property type="match status" value="1"/>
</dbReference>
<keyword evidence="2" id="KW-0805">Transcription regulation</keyword>
<dbReference type="InterPro" id="IPR000847">
    <property type="entry name" value="LysR_HTH_N"/>
</dbReference>
<feature type="domain" description="HTH lysR-type" evidence="5">
    <location>
        <begin position="2"/>
        <end position="59"/>
    </location>
</feature>
<sequence length="306" mass="33653">MVETRLLRQFIAVAEELNFHKAANRLFMAQPALSQAIHRLEQKLGFGLFIRNRREVRLTPAGSTFLDVAYRTLKDLEQGIEQARQVGAGIAGQLTICTLSLTYYDGLLHGLRRFRESYPKVRLVIREMPSASQAKALLAGEADIAFMRLLPLPADSIESRLILDERIVMALPAGHPLANSQEVRLQEFADEPFVFTPQPLGSGYHSQLMGLCAAAGFQPRVVQEAARVHTQIGLVACGFGVALVPESVADTTLRDKVVFRPLTALGRKPNPGIGLYMSHNRLNASPLLENFIDLLDFAPTASAEVA</sequence>
<dbReference type="Gene3D" id="3.40.190.10">
    <property type="entry name" value="Periplasmic binding protein-like II"/>
    <property type="match status" value="2"/>
</dbReference>
<evidence type="ECO:0000256" key="4">
    <source>
        <dbReference type="ARBA" id="ARBA00023163"/>
    </source>
</evidence>
<reference evidence="6 7" key="1">
    <citation type="submission" date="2019-10" db="EMBL/GenBank/DDBJ databases">
        <title>Pseudomonas dajingensis sp. nov., isolated from the profound head ulcers of farmed Murray cod (Maccullochella peelii peelii).</title>
        <authorList>
            <person name="Liu Y."/>
        </authorList>
    </citation>
    <scope>NUCLEOTIDE SEQUENCE [LARGE SCALE GENOMIC DNA]</scope>
    <source>
        <strain evidence="6 7">MC042</strain>
    </source>
</reference>
<accession>A0A7X1U323</accession>
<evidence type="ECO:0000259" key="5">
    <source>
        <dbReference type="PROSITE" id="PS50931"/>
    </source>
</evidence>
<dbReference type="EMBL" id="WHUV01000001">
    <property type="protein sequence ID" value="MQA52922.1"/>
    <property type="molecule type" value="Genomic_DNA"/>
</dbReference>
<dbReference type="PANTHER" id="PTHR30346">
    <property type="entry name" value="TRANSCRIPTIONAL DUAL REGULATOR HCAR-RELATED"/>
    <property type="match status" value="1"/>
</dbReference>
<evidence type="ECO:0000256" key="1">
    <source>
        <dbReference type="ARBA" id="ARBA00009437"/>
    </source>
</evidence>
<dbReference type="CDD" id="cd08414">
    <property type="entry name" value="PBP2_LTTR_aromatics_like"/>
    <property type="match status" value="1"/>
</dbReference>
<dbReference type="Gene3D" id="1.10.10.10">
    <property type="entry name" value="Winged helix-like DNA-binding domain superfamily/Winged helix DNA-binding domain"/>
    <property type="match status" value="1"/>
</dbReference>
<evidence type="ECO:0000313" key="7">
    <source>
        <dbReference type="Proteomes" id="UP000486534"/>
    </source>
</evidence>
<dbReference type="InterPro" id="IPR005119">
    <property type="entry name" value="LysR_subst-bd"/>
</dbReference>
<dbReference type="SUPFAM" id="SSF46785">
    <property type="entry name" value="Winged helix' DNA-binding domain"/>
    <property type="match status" value="1"/>
</dbReference>
<keyword evidence="3" id="KW-0238">DNA-binding</keyword>
<organism evidence="6 7">
    <name type="scientific">Pseudomonas piscis</name>
    <dbReference type="NCBI Taxonomy" id="2614538"/>
    <lineage>
        <taxon>Bacteria</taxon>
        <taxon>Pseudomonadati</taxon>
        <taxon>Pseudomonadota</taxon>
        <taxon>Gammaproteobacteria</taxon>
        <taxon>Pseudomonadales</taxon>
        <taxon>Pseudomonadaceae</taxon>
        <taxon>Pseudomonas</taxon>
    </lineage>
</organism>
<dbReference type="PRINTS" id="PR00039">
    <property type="entry name" value="HTHLYSR"/>
</dbReference>
<dbReference type="PROSITE" id="PS50931">
    <property type="entry name" value="HTH_LYSR"/>
    <property type="match status" value="1"/>
</dbReference>
<dbReference type="InterPro" id="IPR036390">
    <property type="entry name" value="WH_DNA-bd_sf"/>
</dbReference>
<evidence type="ECO:0000256" key="2">
    <source>
        <dbReference type="ARBA" id="ARBA00023015"/>
    </source>
</evidence>
<dbReference type="Proteomes" id="UP000486534">
    <property type="component" value="Unassembled WGS sequence"/>
</dbReference>
<protein>
    <submittedName>
        <fullName evidence="6">LysR family transcriptional regulator</fullName>
    </submittedName>
</protein>
<dbReference type="Pfam" id="PF00126">
    <property type="entry name" value="HTH_1"/>
    <property type="match status" value="1"/>
</dbReference>
<dbReference type="Pfam" id="PF03466">
    <property type="entry name" value="LysR_substrate"/>
    <property type="match status" value="1"/>
</dbReference>
<dbReference type="GO" id="GO:0032993">
    <property type="term" value="C:protein-DNA complex"/>
    <property type="evidence" value="ECO:0007669"/>
    <property type="project" value="TreeGrafter"/>
</dbReference>
<dbReference type="FunFam" id="1.10.10.10:FF:000001">
    <property type="entry name" value="LysR family transcriptional regulator"/>
    <property type="match status" value="1"/>
</dbReference>
<evidence type="ECO:0000256" key="3">
    <source>
        <dbReference type="ARBA" id="ARBA00023125"/>
    </source>
</evidence>
<dbReference type="PANTHER" id="PTHR30346:SF0">
    <property type="entry name" value="HCA OPERON TRANSCRIPTIONAL ACTIVATOR HCAR"/>
    <property type="match status" value="1"/>
</dbReference>
<gene>
    <name evidence="6" type="ORF">GDH07_06215</name>
</gene>
<dbReference type="InterPro" id="IPR036388">
    <property type="entry name" value="WH-like_DNA-bd_sf"/>
</dbReference>
<dbReference type="GO" id="GO:0003677">
    <property type="term" value="F:DNA binding"/>
    <property type="evidence" value="ECO:0007669"/>
    <property type="project" value="UniProtKB-KW"/>
</dbReference>
<dbReference type="AlphaFoldDB" id="A0A7X1U323"/>
<dbReference type="RefSeq" id="WP_152896929.1">
    <property type="nucleotide sequence ID" value="NZ_CP191492.1"/>
</dbReference>
<proteinExistence type="inferred from homology"/>
<dbReference type="GO" id="GO:0003700">
    <property type="term" value="F:DNA-binding transcription factor activity"/>
    <property type="evidence" value="ECO:0007669"/>
    <property type="project" value="InterPro"/>
</dbReference>
<comment type="similarity">
    <text evidence="1">Belongs to the LysR transcriptional regulatory family.</text>
</comment>
<evidence type="ECO:0000313" key="6">
    <source>
        <dbReference type="EMBL" id="MQA52922.1"/>
    </source>
</evidence>
<comment type="caution">
    <text evidence="6">The sequence shown here is derived from an EMBL/GenBank/DDBJ whole genome shotgun (WGS) entry which is preliminary data.</text>
</comment>
<name>A0A7X1U323_9PSED</name>